<dbReference type="AlphaFoldDB" id="A0A918N515"/>
<proteinExistence type="predicted"/>
<keyword evidence="3" id="KW-1185">Reference proteome</keyword>
<keyword evidence="1" id="KW-1133">Transmembrane helix</keyword>
<feature type="transmembrane region" description="Helical" evidence="1">
    <location>
        <begin position="77"/>
        <end position="95"/>
    </location>
</feature>
<feature type="transmembrane region" description="Helical" evidence="1">
    <location>
        <begin position="160"/>
        <end position="179"/>
    </location>
</feature>
<gene>
    <name evidence="2" type="ORF">GCM10007384_28640</name>
</gene>
<comment type="caution">
    <text evidence="2">The sequence shown here is derived from an EMBL/GenBank/DDBJ whole genome shotgun (WGS) entry which is preliminary data.</text>
</comment>
<feature type="transmembrane region" description="Helical" evidence="1">
    <location>
        <begin position="130"/>
        <end position="148"/>
    </location>
</feature>
<accession>A0A918N515</accession>
<sequence length="230" mass="27385">MFLIVINFFEIVAAIVGTIYITKCREDNFSRYFVCFLWFSAFVDIVFGWLPTLIYYTEQFSFLKETIFSNNQWAYNAFDLINFSFYLLFFINFIDSYKIKKIGVYILIGYVITSLLNLVLSGNFFETPMIYNLILGTLLLILFIIYYYYQILQSEQILDFYKTITFYVSVGALVFHIIVNPVFIYGEYYNNEKSPEFVQIYRIILTTANIFMYSCYTIGFIVCLRKNKSY</sequence>
<evidence type="ECO:0000313" key="2">
    <source>
        <dbReference type="EMBL" id="GGX25816.1"/>
    </source>
</evidence>
<reference evidence="2 3" key="1">
    <citation type="journal article" date="2014" name="Int. J. Syst. Evol. Microbiol.">
        <title>Complete genome sequence of Corynebacterium casei LMG S-19264T (=DSM 44701T), isolated from a smear-ripened cheese.</title>
        <authorList>
            <consortium name="US DOE Joint Genome Institute (JGI-PGF)"/>
            <person name="Walter F."/>
            <person name="Albersmeier A."/>
            <person name="Kalinowski J."/>
            <person name="Ruckert C."/>
        </authorList>
    </citation>
    <scope>NUCLEOTIDE SEQUENCE [LARGE SCALE GENOMIC DNA]</scope>
    <source>
        <strain evidence="2 3">KCTC 12285</strain>
    </source>
</reference>
<evidence type="ECO:0000313" key="3">
    <source>
        <dbReference type="Proteomes" id="UP000601108"/>
    </source>
</evidence>
<dbReference type="EMBL" id="BMWS01000020">
    <property type="protein sequence ID" value="GGX25816.1"/>
    <property type="molecule type" value="Genomic_DNA"/>
</dbReference>
<dbReference type="Proteomes" id="UP000601108">
    <property type="component" value="Unassembled WGS sequence"/>
</dbReference>
<evidence type="ECO:0000256" key="1">
    <source>
        <dbReference type="SAM" id="Phobius"/>
    </source>
</evidence>
<name>A0A918N515_9FLAO</name>
<protein>
    <submittedName>
        <fullName evidence="2">Uncharacterized protein</fullName>
    </submittedName>
</protein>
<keyword evidence="1" id="KW-0472">Membrane</keyword>
<feature type="transmembrane region" description="Helical" evidence="1">
    <location>
        <begin position="6"/>
        <end position="22"/>
    </location>
</feature>
<keyword evidence="1" id="KW-0812">Transmembrane</keyword>
<feature type="transmembrane region" description="Helical" evidence="1">
    <location>
        <begin position="199"/>
        <end position="224"/>
    </location>
</feature>
<feature type="transmembrane region" description="Helical" evidence="1">
    <location>
        <begin position="102"/>
        <end position="124"/>
    </location>
</feature>
<organism evidence="2 3">
    <name type="scientific">Aquimarina muelleri</name>
    <dbReference type="NCBI Taxonomy" id="279356"/>
    <lineage>
        <taxon>Bacteria</taxon>
        <taxon>Pseudomonadati</taxon>
        <taxon>Bacteroidota</taxon>
        <taxon>Flavobacteriia</taxon>
        <taxon>Flavobacteriales</taxon>
        <taxon>Flavobacteriaceae</taxon>
        <taxon>Aquimarina</taxon>
    </lineage>
</organism>
<feature type="transmembrane region" description="Helical" evidence="1">
    <location>
        <begin position="34"/>
        <end position="57"/>
    </location>
</feature>